<evidence type="ECO:0000256" key="7">
    <source>
        <dbReference type="SAM" id="Phobius"/>
    </source>
</evidence>
<keyword evidence="4 7" id="KW-0812">Transmembrane</keyword>
<dbReference type="PANTHER" id="PTHR43867:SF2">
    <property type="entry name" value="CELLULOSE SYNTHASE CATALYTIC SUBUNIT A [UDP-FORMING]"/>
    <property type="match status" value="1"/>
</dbReference>
<organism evidence="8 9">
    <name type="scientific">Flavimaribacter sediminis</name>
    <dbReference type="NCBI Taxonomy" id="2865987"/>
    <lineage>
        <taxon>Bacteria</taxon>
        <taxon>Pseudomonadati</taxon>
        <taxon>Pseudomonadota</taxon>
        <taxon>Alphaproteobacteria</taxon>
        <taxon>Hyphomicrobiales</taxon>
        <taxon>Rhizobiaceae</taxon>
        <taxon>Flavimaribacter</taxon>
    </lineage>
</organism>
<dbReference type="InterPro" id="IPR003919">
    <property type="entry name" value="Cell_synth_A"/>
</dbReference>
<keyword evidence="3 8" id="KW-0808">Transferase</keyword>
<dbReference type="AlphaFoldDB" id="A0AAE3CZH4"/>
<feature type="transmembrane region" description="Helical" evidence="7">
    <location>
        <begin position="39"/>
        <end position="55"/>
    </location>
</feature>
<dbReference type="PRINTS" id="PR01439">
    <property type="entry name" value="CELLSNTHASEA"/>
</dbReference>
<evidence type="ECO:0000256" key="4">
    <source>
        <dbReference type="ARBA" id="ARBA00022692"/>
    </source>
</evidence>
<keyword evidence="5 7" id="KW-1133">Transmembrane helix</keyword>
<sequence length="661" mass="74654">MESFIYLSHIQSSFLLLLLPVAAAFIVPSFARYDNNWHRALLLSISAVLSLRYAWWRGAETLAPLGLTWDCAASWSLYFLEILTIIATLSSYMIMSRTRNRSGEVQDNLAWWSPGPAPKVAVLIATYNEESDVLERTILGAKAMDYPSFEVLVLYDGKRDWLRDYCADHKVRYLRRPDNKGAKAGNINNALDVLAGDDEPPAFIAILDADFVPRRNFLSHTVALFHEPDVGLVQTPQHFFNADPIQHNLGLSRSYPDEQRFFFDHLQPSRDGWGIAFCCGTSSVTRWQALREIGGMQTDSVTEDFLLTLVLQDHGWRTAYLSEPLSEGLAPEGLKEYVGQRARWCLGLMQIARSRWGPTGASKLRWRDRWSVTDAMLFWLTTYPFRVAAMVYPLLYWYFNIIVVDARPADVISYFGLYYLWSLVVLNYLSRGTVVPMVIDVSQLIAAIPITRAAIVGLFKPQGHPFSVTAKGGDRSSVTAQWRMMTPFVIILALTYGGLFIGIFSDQFAYYDAGTGKAVILFWSFYNVIALSITITVCFELPRRERHVMDAPERATIRIGEREPNTVWLAGLTQDRARIRGHLYKDGEQGLIQIAQVGEVVFRVVGQTDDGATLSIEPDDAQYAALIRKFYTQGPAPGVTRTRFGAFVEDLARRFSFSTGR</sequence>
<comment type="subcellular location">
    <subcellularLocation>
        <location evidence="1">Membrane</location>
        <topology evidence="1">Multi-pass membrane protein</topology>
    </subcellularLocation>
</comment>
<dbReference type="Gene3D" id="3.90.550.10">
    <property type="entry name" value="Spore Coat Polysaccharide Biosynthesis Protein SpsA, Chain A"/>
    <property type="match status" value="1"/>
</dbReference>
<dbReference type="GO" id="GO:0035438">
    <property type="term" value="F:cyclic-di-GMP binding"/>
    <property type="evidence" value="ECO:0007669"/>
    <property type="project" value="InterPro"/>
</dbReference>
<feature type="transmembrane region" description="Helical" evidence="7">
    <location>
        <begin position="75"/>
        <end position="94"/>
    </location>
</feature>
<dbReference type="RefSeq" id="WP_220226545.1">
    <property type="nucleotide sequence ID" value="NZ_JAICBX010000001.1"/>
</dbReference>
<dbReference type="EMBL" id="JAICBX010000001">
    <property type="protein sequence ID" value="MBW8635828.1"/>
    <property type="molecule type" value="Genomic_DNA"/>
</dbReference>
<gene>
    <name evidence="8" type="ORF">K1W69_01410</name>
</gene>
<evidence type="ECO:0000313" key="9">
    <source>
        <dbReference type="Proteomes" id="UP001196509"/>
    </source>
</evidence>
<dbReference type="GO" id="GO:0006011">
    <property type="term" value="P:UDP-alpha-D-glucose metabolic process"/>
    <property type="evidence" value="ECO:0007669"/>
    <property type="project" value="InterPro"/>
</dbReference>
<feature type="transmembrane region" description="Helical" evidence="7">
    <location>
        <begin position="6"/>
        <end position="27"/>
    </location>
</feature>
<feature type="transmembrane region" description="Helical" evidence="7">
    <location>
        <begin position="520"/>
        <end position="539"/>
    </location>
</feature>
<evidence type="ECO:0000313" key="8">
    <source>
        <dbReference type="EMBL" id="MBW8635828.1"/>
    </source>
</evidence>
<proteinExistence type="predicted"/>
<dbReference type="InterPro" id="IPR050321">
    <property type="entry name" value="Glycosyltr_2/OpgH_subfam"/>
</dbReference>
<dbReference type="GO" id="GO:0005886">
    <property type="term" value="C:plasma membrane"/>
    <property type="evidence" value="ECO:0007669"/>
    <property type="project" value="TreeGrafter"/>
</dbReference>
<dbReference type="CDD" id="cd06421">
    <property type="entry name" value="CESA_CelA_like"/>
    <property type="match status" value="1"/>
</dbReference>
<dbReference type="InterPro" id="IPR029044">
    <property type="entry name" value="Nucleotide-diphossugar_trans"/>
</dbReference>
<evidence type="ECO:0000256" key="5">
    <source>
        <dbReference type="ARBA" id="ARBA00022989"/>
    </source>
</evidence>
<protein>
    <submittedName>
        <fullName evidence="8">Glycosyltransferase</fullName>
        <ecNumber evidence="8">2.4.-.-</ecNumber>
    </submittedName>
</protein>
<dbReference type="GO" id="GO:0016759">
    <property type="term" value="F:cellulose synthase activity"/>
    <property type="evidence" value="ECO:0007669"/>
    <property type="project" value="InterPro"/>
</dbReference>
<evidence type="ECO:0000256" key="3">
    <source>
        <dbReference type="ARBA" id="ARBA00022679"/>
    </source>
</evidence>
<dbReference type="SUPFAM" id="SSF53448">
    <property type="entry name" value="Nucleotide-diphospho-sugar transferases"/>
    <property type="match status" value="1"/>
</dbReference>
<reference evidence="8" key="1">
    <citation type="submission" date="2021-08" db="EMBL/GenBank/DDBJ databases">
        <title>Hoeflea bacterium WL0058 sp. nov., isolated from the sediment.</title>
        <authorList>
            <person name="Wang L."/>
            <person name="Zhang D."/>
        </authorList>
    </citation>
    <scope>NUCLEOTIDE SEQUENCE</scope>
    <source>
        <strain evidence="8">WL0058</strain>
    </source>
</reference>
<feature type="transmembrane region" description="Helical" evidence="7">
    <location>
        <begin position="485"/>
        <end position="505"/>
    </location>
</feature>
<dbReference type="EC" id="2.4.-.-" evidence="8"/>
<evidence type="ECO:0000256" key="6">
    <source>
        <dbReference type="ARBA" id="ARBA00023136"/>
    </source>
</evidence>
<keyword evidence="6 7" id="KW-0472">Membrane</keyword>
<evidence type="ECO:0000256" key="2">
    <source>
        <dbReference type="ARBA" id="ARBA00022676"/>
    </source>
</evidence>
<dbReference type="PANTHER" id="PTHR43867">
    <property type="entry name" value="CELLULOSE SYNTHASE CATALYTIC SUBUNIT A [UDP-FORMING]"/>
    <property type="match status" value="1"/>
</dbReference>
<accession>A0AAE3CZH4</accession>
<dbReference type="Proteomes" id="UP001196509">
    <property type="component" value="Unassembled WGS sequence"/>
</dbReference>
<keyword evidence="2 8" id="KW-0328">Glycosyltransferase</keyword>
<dbReference type="Pfam" id="PF13641">
    <property type="entry name" value="Glyco_tranf_2_3"/>
    <property type="match status" value="1"/>
</dbReference>
<comment type="caution">
    <text evidence="8">The sequence shown here is derived from an EMBL/GenBank/DDBJ whole genome shotgun (WGS) entry which is preliminary data.</text>
</comment>
<evidence type="ECO:0000256" key="1">
    <source>
        <dbReference type="ARBA" id="ARBA00004141"/>
    </source>
</evidence>
<feature type="transmembrane region" description="Helical" evidence="7">
    <location>
        <begin position="375"/>
        <end position="399"/>
    </location>
</feature>
<keyword evidence="9" id="KW-1185">Reference proteome</keyword>
<name>A0AAE3CZH4_9HYPH</name>
<feature type="transmembrane region" description="Helical" evidence="7">
    <location>
        <begin position="411"/>
        <end position="429"/>
    </location>
</feature>